<dbReference type="SUPFAM" id="SSF57716">
    <property type="entry name" value="Glucocorticoid receptor-like (DNA-binding domain)"/>
    <property type="match status" value="1"/>
</dbReference>
<proteinExistence type="inferred from homology"/>
<keyword evidence="8" id="KW-0285">Flavoprotein</keyword>
<dbReference type="PROSITE" id="PS51848">
    <property type="entry name" value="BMERB"/>
    <property type="match status" value="1"/>
</dbReference>
<comment type="cofactor">
    <cofactor evidence="1">
        <name>FAD</name>
        <dbReference type="ChEBI" id="CHEBI:57692"/>
    </cofactor>
</comment>
<dbReference type="InterPro" id="IPR022735">
    <property type="entry name" value="bMERB_dom"/>
</dbReference>
<keyword evidence="10" id="KW-0274">FAD</keyword>
<feature type="compositionally biased region" description="Basic and acidic residues" evidence="23">
    <location>
        <begin position="673"/>
        <end position="683"/>
    </location>
</feature>
<feature type="region of interest" description="Disordered" evidence="23">
    <location>
        <begin position="1061"/>
        <end position="1183"/>
    </location>
</feature>
<feature type="compositionally biased region" description="Basic and acidic residues" evidence="23">
    <location>
        <begin position="1293"/>
        <end position="1302"/>
    </location>
</feature>
<keyword evidence="13" id="KW-0560">Oxidoreductase</keyword>
<reference evidence="27 28" key="1">
    <citation type="submission" date="2019-09" db="EMBL/GenBank/DDBJ databases">
        <title>Bird 10,000 Genomes (B10K) Project - Family phase.</title>
        <authorList>
            <person name="Zhang G."/>
        </authorList>
    </citation>
    <scope>NUCLEOTIDE SEQUENCE [LARGE SCALE GENOMIC DNA]</scope>
    <source>
        <strain evidence="27">B10K-DU-005-73</strain>
        <tissue evidence="27">Liver</tissue>
    </source>
</reference>
<dbReference type="GO" id="GO:0005634">
    <property type="term" value="C:nucleus"/>
    <property type="evidence" value="ECO:0007669"/>
    <property type="project" value="UniProtKB-SubCell"/>
</dbReference>
<evidence type="ECO:0000256" key="6">
    <source>
        <dbReference type="ARBA" id="ARBA00022483"/>
    </source>
</evidence>
<feature type="compositionally biased region" description="Acidic residues" evidence="23">
    <location>
        <begin position="1096"/>
        <end position="1109"/>
    </location>
</feature>
<dbReference type="PROSITE" id="PS00478">
    <property type="entry name" value="LIM_DOMAIN_1"/>
    <property type="match status" value="1"/>
</dbReference>
<evidence type="ECO:0000256" key="8">
    <source>
        <dbReference type="ARBA" id="ARBA00022630"/>
    </source>
</evidence>
<feature type="compositionally biased region" description="Acidic residues" evidence="23">
    <location>
        <begin position="1303"/>
        <end position="1319"/>
    </location>
</feature>
<feature type="compositionally biased region" description="Low complexity" evidence="23">
    <location>
        <begin position="1110"/>
        <end position="1119"/>
    </location>
</feature>
<evidence type="ECO:0000259" key="24">
    <source>
        <dbReference type="PROSITE" id="PS50021"/>
    </source>
</evidence>
<evidence type="ECO:0000256" key="5">
    <source>
        <dbReference type="ARBA" id="ARBA00012709"/>
    </source>
</evidence>
<dbReference type="Pfam" id="PF00307">
    <property type="entry name" value="CH"/>
    <property type="match status" value="1"/>
</dbReference>
<feature type="compositionally biased region" description="Acidic residues" evidence="23">
    <location>
        <begin position="1062"/>
        <end position="1071"/>
    </location>
</feature>
<dbReference type="GO" id="GO:0006887">
    <property type="term" value="P:exocytosis"/>
    <property type="evidence" value="ECO:0007669"/>
    <property type="project" value="UniProtKB-KW"/>
</dbReference>
<feature type="compositionally biased region" description="Basic and acidic residues" evidence="23">
    <location>
        <begin position="1230"/>
        <end position="1239"/>
    </location>
</feature>
<feature type="region of interest" description="Disordered" evidence="23">
    <location>
        <begin position="1230"/>
        <end position="1359"/>
    </location>
</feature>
<dbReference type="GO" id="GO:0071949">
    <property type="term" value="F:FAD binding"/>
    <property type="evidence" value="ECO:0007669"/>
    <property type="project" value="InterPro"/>
</dbReference>
<evidence type="ECO:0000256" key="12">
    <source>
        <dbReference type="ARBA" id="ARBA00022857"/>
    </source>
</evidence>
<feature type="domain" description="Calponin-homology (CH)" evidence="24">
    <location>
        <begin position="522"/>
        <end position="628"/>
    </location>
</feature>
<keyword evidence="11 21" id="KW-0862">Zinc</keyword>
<dbReference type="GO" id="GO:0046872">
    <property type="term" value="F:metal ion binding"/>
    <property type="evidence" value="ECO:0007669"/>
    <property type="project" value="UniProtKB-KW"/>
</dbReference>
<evidence type="ECO:0000256" key="19">
    <source>
        <dbReference type="ARBA" id="ARBA00023242"/>
    </source>
</evidence>
<evidence type="ECO:0000256" key="20">
    <source>
        <dbReference type="ARBA" id="ARBA00049522"/>
    </source>
</evidence>
<dbReference type="Gene3D" id="2.10.110.10">
    <property type="entry name" value="Cysteine Rich Protein"/>
    <property type="match status" value="1"/>
</dbReference>
<feature type="region of interest" description="Disordered" evidence="23">
    <location>
        <begin position="1380"/>
        <end position="1463"/>
    </location>
</feature>
<keyword evidence="18" id="KW-0206">Cytoskeleton</keyword>
<name>A0A7L0HQH7_AREIN</name>
<feature type="compositionally biased region" description="Basic and acidic residues" evidence="23">
    <location>
        <begin position="696"/>
        <end position="705"/>
    </location>
</feature>
<evidence type="ECO:0000256" key="11">
    <source>
        <dbReference type="ARBA" id="ARBA00022833"/>
    </source>
</evidence>
<evidence type="ECO:0000256" key="21">
    <source>
        <dbReference type="PROSITE-ProRule" id="PRU00125"/>
    </source>
</evidence>
<comment type="similarity">
    <text evidence="4">Belongs to the Mical family.</text>
</comment>
<feature type="compositionally biased region" description="Polar residues" evidence="23">
    <location>
        <begin position="1958"/>
        <end position="1968"/>
    </location>
</feature>
<feature type="compositionally biased region" description="Pro residues" evidence="23">
    <location>
        <begin position="1677"/>
        <end position="1687"/>
    </location>
</feature>
<dbReference type="Proteomes" id="UP000541811">
    <property type="component" value="Unassembled WGS sequence"/>
</dbReference>
<keyword evidence="7" id="KW-0963">Cytoplasm</keyword>
<comment type="subcellular location">
    <subcellularLocation>
        <location evidence="3">Cytoplasm</location>
        <location evidence="3">Cytoskeleton</location>
    </subcellularLocation>
    <subcellularLocation>
        <location evidence="2">Nucleus</location>
    </subcellularLocation>
</comment>
<dbReference type="PROSITE" id="PS50023">
    <property type="entry name" value="LIM_DOMAIN_2"/>
    <property type="match status" value="1"/>
</dbReference>
<dbReference type="Pfam" id="PF01494">
    <property type="entry name" value="FAD_binding_3"/>
    <property type="match status" value="1"/>
</dbReference>
<dbReference type="GO" id="GO:0120501">
    <property type="term" value="F:F-actin monooxygenase activity"/>
    <property type="evidence" value="ECO:0007669"/>
    <property type="project" value="UniProtKB-EC"/>
</dbReference>
<feature type="domain" description="LIM zinc-binding" evidence="25">
    <location>
        <begin position="920"/>
        <end position="982"/>
    </location>
</feature>
<feature type="compositionally biased region" description="Acidic residues" evidence="23">
    <location>
        <begin position="1152"/>
        <end position="1176"/>
    </location>
</feature>
<dbReference type="PANTHER" id="PTHR23167">
    <property type="entry name" value="CALPONIN HOMOLOGY DOMAIN-CONTAINING PROTEIN DDB_G0272472-RELATED"/>
    <property type="match status" value="1"/>
</dbReference>
<feature type="coiled-coil region" evidence="22">
    <location>
        <begin position="2023"/>
        <end position="2076"/>
    </location>
</feature>
<evidence type="ECO:0000256" key="14">
    <source>
        <dbReference type="ARBA" id="ARBA00023033"/>
    </source>
</evidence>
<dbReference type="SMART" id="SM00132">
    <property type="entry name" value="LIM"/>
    <property type="match status" value="1"/>
</dbReference>
<dbReference type="FunFam" id="3.50.50.60:FF:000004">
    <property type="entry name" value="protein-methionine sulfoxide oxidase MICAL2 isoform X1"/>
    <property type="match status" value="1"/>
</dbReference>
<dbReference type="PANTHER" id="PTHR23167:SF51">
    <property type="entry name" value="[F-ACTIN]-MONOOXYGENASE MICAL3"/>
    <property type="match status" value="1"/>
</dbReference>
<accession>A0A7L0HQH7</accession>
<evidence type="ECO:0000313" key="27">
    <source>
        <dbReference type="EMBL" id="NXK21390.1"/>
    </source>
</evidence>
<dbReference type="FunFam" id="2.10.110.10:FF:000043">
    <property type="entry name" value="protein-methionine sulfoxide oxidase MICAL3 isoform X2"/>
    <property type="match status" value="1"/>
</dbReference>
<sequence length="2200" mass="247443">MEESKNEKVNQAHVLFDRFVQASTCKGTLKAFQELCDYLELKPKDYRSFYHKLKSKLNYWKAKALWAKLDKRGSHKDYKKGKACANTKCLIIGAGPCGLRTAIDLSFLGAKVVVIEKRDAFSRNNVLHLWPFTIHDLRGLGAKKFYGKFCAGSIDHISIRQLQLILLKVALILGIEIHVNVEFQGLVYPPEDQENESNLSTGIGWRALVHPKTHPVSEYEFEVIIGGDGRRNTLEGFRRKEFRGKLAIAITANFINRNTTAEAKVEEISGVAFIFNQKFFQDLREATGIDLENIVYYKDDTHYFVMTAKKQSLLEKGVIRHDYADTELLLSRENVDQEALLNYAREAADFSTNQQLPSLDFAINHYGQPDVAMFDFTCMYASENAALVREQNGHQLLVALVGDSLLEPFWPMGTGIARGFLAAMDSAWMVRSWSLGASPLEVLAERESIYRLLPQTTPENVSKNFSHYSIDPATRYPNINMNFLRPQQVRHLYNTGDLKDIHLEIENFVNSRTPKLTRNESVARSSKLLSWCQRQTDGYAGVNVTDLTMSWKSGLALCAIIHRYRPDLIDFDSLDEHNVEKNNQLAFDIAEKEFGISPIMTGKEMASVGEPDKLSMVMYLTQFYEMFKDTIPSSDALDLNAEEKAALIASTKSPISFLSKLGQSISRKRTPKDKKEKELDGAGKRRKTSQSEDEDIPRSYREERPTLVSALTERRIDAAIGNQNKVKSMATQLLAKFEENAPVQSSSLRRQQPVLPYQERVHNQPSSRREQGRLAPIPQWKQRYREPGADYPGEQSPRQERRSPRLFSDDQVPENVEQRACQLAALLESRPAARHQPESRRFFVDQWELSLSLRSSNRPSSPSSDSLRQKYIKMYTGGVSSLAEQIANQLQRKEQPKTLLDKKELGSLKKEFPQNLGGSDVCYFCRKRVYVMERLSAEGKFFHRSCFKCEYCATTLRLSSYAYDIEDGKFYCKPHYCYRLSGYAQRKRPAVGPLSGKDTKGPLQDAMASDGSGRANTISASAERAPGSNVNGLEEPSLAKRLRGTPERIELENYRLSLQREEELEEVPEETLAEHNLSSVLDKGTEEDVPSSSSESEMEEEDEEEDDELLLPQQPPSDLGGVPWKEAVRIHALLKGKSEEEIDAEENHEIEDKEDEEEEEEEDEEEEDEESSEEGEYCPWESELQQGLWLQRLSNEEDTGTFKAGNLRLQQIVNPVDPLEILADVHWTHIREKEEEEKMVPTSKSSTSRAPCEDNDVEDEVGTEPADTEGQAGEEGDTGAELDDDDIPSDAEAEYRLHHGGVEEPELQVSEDEEDEEREEGASCSVTQDPCKPSIPIQSPNDSVLPLSPVDSPKAKQAEDVKDPLAEVFRAIKSPEGHFFPEPFILEEGPKDEIPKDRKVKSPLVPPSPVLSQPAASPEAIAPTSLAEAQPAGPTLASPPTSAQKPICSQPLPSAETSIPSPVEPPVCFQPVPALTSTPLAKLVLRGQDGEVEKLGSPTTAEEALKRSNLVEEFWMKSAEIRRSLGLTPVDRNKRSETSFTVSALETTPLKTFNTENISGDERIQLVKPQPAPRRQGLSKLENEQISLLTPKSPSEKELKSSSEERRDVSSSSGLGLQESSSNMRTMASQSFNTSDSTMLTPPSSPPPPPPQDEEPATLRRKRHQAVWQNEVEARSPPTPASTPPAPPRREPTSAAKESTQAKKDDVRKSFAESVDEIPFADDVEDTYDDRTEDSSLHEKFFTPPTSRPRPEKPLLLPLVKENGGPPSMEGVNQKKRALPEISVEAKELAEERMRAREKSVKSQALRDAMAKQLCKMKDMEMAAAAAGATRARKASSMPLKTKELFYDSPKHLALKIAEGSTRKHDAASEKFSTPPADVAGPEGSVTSSEGSSGKSKKRTSLFSPRKNKKEKKSKNDSRLSDKSSGGTEEATKPRSLWKSVFSGYKKDKKKKTDDKSCPSTPSSSATVDSGKHKASPLITAADLQLRQHLSFSEDSDLSSDDILERSSQKSKRERAYTEEELNAKLTRRVQKAARRQAKQEELKRLHRAQIIQRQLEQVEEKQRQLEERGVAVEKALRGEAGMGKKDDPKLMQEWFKLVQEKNALVRYESELMIFARELELEDRQSRLQQELRERMAVEDHLKTDEELSEEKRILNEMLEVVEQRDSLVALLEEQRLREKEEDKDLEAVMLSKGFSLNWS</sequence>
<dbReference type="CDD" id="cd09439">
    <property type="entry name" value="LIM_Mical"/>
    <property type="match status" value="1"/>
</dbReference>
<evidence type="ECO:0000256" key="22">
    <source>
        <dbReference type="SAM" id="Coils"/>
    </source>
</evidence>
<dbReference type="InterPro" id="IPR001781">
    <property type="entry name" value="Znf_LIM"/>
</dbReference>
<dbReference type="InterPro" id="IPR036872">
    <property type="entry name" value="CH_dom_sf"/>
</dbReference>
<dbReference type="Gene3D" id="3.50.50.60">
    <property type="entry name" value="FAD/NAD(P)-binding domain"/>
    <property type="match status" value="1"/>
</dbReference>
<keyword evidence="15 21" id="KW-0440">LIM domain</keyword>
<feature type="compositionally biased region" description="Low complexity" evidence="23">
    <location>
        <begin position="1610"/>
        <end position="1622"/>
    </location>
</feature>
<evidence type="ECO:0000256" key="9">
    <source>
        <dbReference type="ARBA" id="ARBA00022723"/>
    </source>
</evidence>
<evidence type="ECO:0000313" key="28">
    <source>
        <dbReference type="Proteomes" id="UP000541811"/>
    </source>
</evidence>
<feature type="region of interest" description="Disordered" evidence="23">
    <location>
        <begin position="740"/>
        <end position="814"/>
    </location>
</feature>
<evidence type="ECO:0000259" key="26">
    <source>
        <dbReference type="PROSITE" id="PS51848"/>
    </source>
</evidence>
<feature type="compositionally biased region" description="Polar residues" evidence="23">
    <location>
        <begin position="1623"/>
        <end position="1641"/>
    </location>
</feature>
<dbReference type="EC" id="1.14.13.225" evidence="5"/>
<evidence type="ECO:0000256" key="3">
    <source>
        <dbReference type="ARBA" id="ARBA00004245"/>
    </source>
</evidence>
<feature type="compositionally biased region" description="Basic and acidic residues" evidence="23">
    <location>
        <begin position="1729"/>
        <end position="1741"/>
    </location>
</feature>
<evidence type="ECO:0000256" key="7">
    <source>
        <dbReference type="ARBA" id="ARBA00022490"/>
    </source>
</evidence>
<protein>
    <recommendedName>
        <fullName evidence="5">F-actin monooxygenase</fullName>
        <ecNumber evidence="5">1.14.13.225</ecNumber>
    </recommendedName>
</protein>
<comment type="catalytic activity">
    <reaction evidence="20">
        <text>L-methionyl-[F-actin] + NADPH + O2 + H(+) = L-methionyl-(R)-S-oxide-[F-actin] + NADP(+) + H2O</text>
        <dbReference type="Rhea" id="RHEA:51308"/>
        <dbReference type="Rhea" id="RHEA-COMP:12953"/>
        <dbReference type="Rhea" id="RHEA-COMP:12956"/>
        <dbReference type="ChEBI" id="CHEBI:15377"/>
        <dbReference type="ChEBI" id="CHEBI:15378"/>
        <dbReference type="ChEBI" id="CHEBI:15379"/>
        <dbReference type="ChEBI" id="CHEBI:16044"/>
        <dbReference type="ChEBI" id="CHEBI:45764"/>
        <dbReference type="ChEBI" id="CHEBI:57783"/>
        <dbReference type="ChEBI" id="CHEBI:58349"/>
        <dbReference type="EC" id="1.14.13.225"/>
    </reaction>
</comment>
<feature type="compositionally biased region" description="Basic and acidic residues" evidence="23">
    <location>
        <begin position="1388"/>
        <end position="1397"/>
    </location>
</feature>
<dbReference type="Pfam" id="PF12130">
    <property type="entry name" value="bMERB_dom"/>
    <property type="match status" value="1"/>
</dbReference>
<dbReference type="GO" id="GO:0003779">
    <property type="term" value="F:actin binding"/>
    <property type="evidence" value="ECO:0007669"/>
    <property type="project" value="UniProtKB-KW"/>
</dbReference>
<evidence type="ECO:0000259" key="25">
    <source>
        <dbReference type="PROSITE" id="PS50023"/>
    </source>
</evidence>
<gene>
    <name evidence="27" type="primary">Mical3</name>
    <name evidence="27" type="ORF">AREINT_R00624</name>
</gene>
<evidence type="ECO:0000256" key="2">
    <source>
        <dbReference type="ARBA" id="ARBA00004123"/>
    </source>
</evidence>
<feature type="compositionally biased region" description="Low complexity" evidence="23">
    <location>
        <begin position="1883"/>
        <end position="1894"/>
    </location>
</feature>
<feature type="compositionally biased region" description="Basic residues" evidence="23">
    <location>
        <begin position="1895"/>
        <end position="1913"/>
    </location>
</feature>
<dbReference type="InterPro" id="IPR050540">
    <property type="entry name" value="F-actin_Monoox_Mical"/>
</dbReference>
<dbReference type="Pfam" id="PF00412">
    <property type="entry name" value="LIM"/>
    <property type="match status" value="1"/>
</dbReference>
<feature type="region of interest" description="Disordered" evidence="23">
    <location>
        <begin position="988"/>
        <end position="1041"/>
    </location>
</feature>
<organism evidence="27 28">
    <name type="scientific">Arenaria interpres</name>
    <name type="common">Ruddy turnstone</name>
    <name type="synonym">Tringa interpres</name>
    <dbReference type="NCBI Taxonomy" id="54971"/>
    <lineage>
        <taxon>Eukaryota</taxon>
        <taxon>Metazoa</taxon>
        <taxon>Chordata</taxon>
        <taxon>Craniata</taxon>
        <taxon>Vertebrata</taxon>
        <taxon>Euteleostomi</taxon>
        <taxon>Archelosauria</taxon>
        <taxon>Archosauria</taxon>
        <taxon>Dinosauria</taxon>
        <taxon>Saurischia</taxon>
        <taxon>Theropoda</taxon>
        <taxon>Coelurosauria</taxon>
        <taxon>Aves</taxon>
        <taxon>Neognathae</taxon>
        <taxon>Neoaves</taxon>
        <taxon>Charadriiformes</taxon>
        <taxon>Scolopacidae</taxon>
        <taxon>Arenaria</taxon>
    </lineage>
</organism>
<feature type="compositionally biased region" description="Basic and acidic residues" evidence="23">
    <location>
        <begin position="1700"/>
        <end position="1711"/>
    </location>
</feature>
<dbReference type="InterPro" id="IPR002938">
    <property type="entry name" value="FAD-bd"/>
</dbReference>
<dbReference type="InterPro" id="IPR057494">
    <property type="entry name" value="Rossman_Mical"/>
</dbReference>
<evidence type="ECO:0000256" key="13">
    <source>
        <dbReference type="ARBA" id="ARBA00023002"/>
    </source>
</evidence>
<dbReference type="PROSITE" id="PS50021">
    <property type="entry name" value="CH"/>
    <property type="match status" value="1"/>
</dbReference>
<dbReference type="EMBL" id="VXAK01011474">
    <property type="protein sequence ID" value="NXK21390.1"/>
    <property type="molecule type" value="Genomic_DNA"/>
</dbReference>
<feature type="compositionally biased region" description="Basic and acidic residues" evidence="23">
    <location>
        <begin position="1594"/>
        <end position="1609"/>
    </location>
</feature>
<evidence type="ECO:0000256" key="1">
    <source>
        <dbReference type="ARBA" id="ARBA00001974"/>
    </source>
</evidence>
<dbReference type="SUPFAM" id="SSF51905">
    <property type="entry name" value="FAD/NAD(P)-binding domain"/>
    <property type="match status" value="1"/>
</dbReference>
<evidence type="ECO:0000256" key="16">
    <source>
        <dbReference type="ARBA" id="ARBA00023054"/>
    </source>
</evidence>
<feature type="non-terminal residue" evidence="27">
    <location>
        <position position="2200"/>
    </location>
</feature>
<evidence type="ECO:0000256" key="4">
    <source>
        <dbReference type="ARBA" id="ARBA00008223"/>
    </source>
</evidence>
<feature type="region of interest" description="Disordered" evidence="23">
    <location>
        <begin position="1992"/>
        <end position="2020"/>
    </location>
</feature>
<feature type="compositionally biased region" description="Polar residues" evidence="23">
    <location>
        <begin position="1451"/>
        <end position="1460"/>
    </location>
</feature>
<feature type="compositionally biased region" description="Basic and acidic residues" evidence="23">
    <location>
        <begin position="759"/>
        <end position="772"/>
    </location>
</feature>
<dbReference type="CDD" id="cd21251">
    <property type="entry name" value="CH_MICAL3"/>
    <property type="match status" value="1"/>
</dbReference>
<dbReference type="SUPFAM" id="SSF47576">
    <property type="entry name" value="Calponin-homology domain, CH-domain"/>
    <property type="match status" value="1"/>
</dbReference>
<evidence type="ECO:0000256" key="23">
    <source>
        <dbReference type="SAM" id="MobiDB-lite"/>
    </source>
</evidence>
<feature type="compositionally biased region" description="Acidic residues" evidence="23">
    <location>
        <begin position="1714"/>
        <end position="1728"/>
    </location>
</feature>
<feature type="compositionally biased region" description="Acidic residues" evidence="23">
    <location>
        <begin position="1253"/>
        <end position="1262"/>
    </location>
</feature>
<evidence type="ECO:0000256" key="17">
    <source>
        <dbReference type="ARBA" id="ARBA00023203"/>
    </source>
</evidence>
<evidence type="ECO:0000256" key="10">
    <source>
        <dbReference type="ARBA" id="ARBA00022827"/>
    </source>
</evidence>
<feature type="compositionally biased region" description="Acidic residues" evidence="23">
    <location>
        <begin position="1272"/>
        <end position="1292"/>
    </location>
</feature>
<dbReference type="GO" id="GO:0005856">
    <property type="term" value="C:cytoskeleton"/>
    <property type="evidence" value="ECO:0007669"/>
    <property type="project" value="UniProtKB-SubCell"/>
</dbReference>
<evidence type="ECO:0000256" key="15">
    <source>
        <dbReference type="ARBA" id="ARBA00023038"/>
    </source>
</evidence>
<keyword evidence="6" id="KW-0268">Exocytosis</keyword>
<keyword evidence="19" id="KW-0539">Nucleus</keyword>
<keyword evidence="17" id="KW-0009">Actin-binding</keyword>
<comment type="caution">
    <text evidence="27">The sequence shown here is derived from an EMBL/GenBank/DDBJ whole genome shotgun (WGS) entry which is preliminary data.</text>
</comment>
<dbReference type="SMART" id="SM00033">
    <property type="entry name" value="CH"/>
    <property type="match status" value="1"/>
</dbReference>
<feature type="domain" description="BMERB" evidence="26">
    <location>
        <begin position="2039"/>
        <end position="2188"/>
    </location>
</feature>
<feature type="region of interest" description="Disordered" evidence="23">
    <location>
        <begin position="662"/>
        <end position="707"/>
    </location>
</feature>
<keyword evidence="14 27" id="KW-0503">Monooxygenase</keyword>
<keyword evidence="12" id="KW-0521">NADP</keyword>
<dbReference type="InterPro" id="IPR001715">
    <property type="entry name" value="CH_dom"/>
</dbReference>
<keyword evidence="16 22" id="KW-0175">Coiled coil</keyword>
<evidence type="ECO:0000256" key="18">
    <source>
        <dbReference type="ARBA" id="ARBA00023212"/>
    </source>
</evidence>
<dbReference type="Pfam" id="PF25413">
    <property type="entry name" value="Rossman_Mical"/>
    <property type="match status" value="1"/>
</dbReference>
<dbReference type="Gene3D" id="1.10.418.10">
    <property type="entry name" value="Calponin-like domain"/>
    <property type="match status" value="1"/>
</dbReference>
<keyword evidence="28" id="KW-1185">Reference proteome</keyword>
<keyword evidence="9 21" id="KW-0479">Metal-binding</keyword>
<feature type="region of interest" description="Disordered" evidence="23">
    <location>
        <begin position="1857"/>
        <end position="1975"/>
    </location>
</feature>
<feature type="region of interest" description="Disordered" evidence="23">
    <location>
        <begin position="1553"/>
        <end position="1779"/>
    </location>
</feature>
<dbReference type="InterPro" id="IPR036188">
    <property type="entry name" value="FAD/NAD-bd_sf"/>
</dbReference>
<feature type="non-terminal residue" evidence="27">
    <location>
        <position position="1"/>
    </location>
</feature>
<dbReference type="FunFam" id="1.10.418.10:FF:000026">
    <property type="entry name" value="protein-methionine sulfoxide oxidase MICAL3 isoform X1"/>
    <property type="match status" value="1"/>
</dbReference>
<dbReference type="SMART" id="SM01203">
    <property type="entry name" value="DUF3585"/>
    <property type="match status" value="1"/>
</dbReference>